<gene>
    <name evidence="2" type="ORF">P5G52_15895</name>
</gene>
<dbReference type="Pfam" id="PF13302">
    <property type="entry name" value="Acetyltransf_3"/>
    <property type="match status" value="1"/>
</dbReference>
<evidence type="ECO:0000313" key="3">
    <source>
        <dbReference type="Proteomes" id="UP001174209"/>
    </source>
</evidence>
<keyword evidence="2" id="KW-0808">Transferase</keyword>
<name>A0ABT8K4I5_9MICC</name>
<dbReference type="EC" id="2.-.-.-" evidence="2"/>
<dbReference type="SUPFAM" id="SSF55729">
    <property type="entry name" value="Acyl-CoA N-acyltransferases (Nat)"/>
    <property type="match status" value="1"/>
</dbReference>
<keyword evidence="3" id="KW-1185">Reference proteome</keyword>
<accession>A0ABT8K4I5</accession>
<dbReference type="PANTHER" id="PTHR43415:SF3">
    <property type="entry name" value="GNAT-FAMILY ACETYLTRANSFERASE"/>
    <property type="match status" value="1"/>
</dbReference>
<dbReference type="Gene3D" id="3.40.630.30">
    <property type="match status" value="1"/>
</dbReference>
<organism evidence="2 3">
    <name type="scientific">Arthrobacter burdickii</name>
    <dbReference type="NCBI Taxonomy" id="3035920"/>
    <lineage>
        <taxon>Bacteria</taxon>
        <taxon>Bacillati</taxon>
        <taxon>Actinomycetota</taxon>
        <taxon>Actinomycetes</taxon>
        <taxon>Micrococcales</taxon>
        <taxon>Micrococcaceae</taxon>
        <taxon>Arthrobacter</taxon>
    </lineage>
</organism>
<proteinExistence type="predicted"/>
<dbReference type="RefSeq" id="WP_301229312.1">
    <property type="nucleotide sequence ID" value="NZ_JAROCG010000002.1"/>
</dbReference>
<dbReference type="InterPro" id="IPR000182">
    <property type="entry name" value="GNAT_dom"/>
</dbReference>
<protein>
    <submittedName>
        <fullName evidence="2">GNAT family protein</fullName>
        <ecNumber evidence="2">2.-.-.-</ecNumber>
    </submittedName>
</protein>
<evidence type="ECO:0000313" key="2">
    <source>
        <dbReference type="EMBL" id="MDN4612351.1"/>
    </source>
</evidence>
<sequence length="192" mass="21735">MNADYDFTRLPMIETPRLRLEPQGLEHFDGVWSNVNNPESRRLTGTHVRFTQDQIRAWLEKAPKSEDRADWAVVRRDTGQYLGEVVLNDLDEANASMGYRIALSGDGATGNGYGTEAGRAVIAHAFDEIGLHRIGLEVYAFNQRAVRSYRKIGFEEEGTMRDALHWNDEWVDAVMMSILCTDPRPRPEPGPS</sequence>
<dbReference type="PANTHER" id="PTHR43415">
    <property type="entry name" value="SPERMIDINE N(1)-ACETYLTRANSFERASE"/>
    <property type="match status" value="1"/>
</dbReference>
<evidence type="ECO:0000259" key="1">
    <source>
        <dbReference type="PROSITE" id="PS51186"/>
    </source>
</evidence>
<dbReference type="PROSITE" id="PS51186">
    <property type="entry name" value="GNAT"/>
    <property type="match status" value="1"/>
</dbReference>
<comment type="caution">
    <text evidence="2">The sequence shown here is derived from an EMBL/GenBank/DDBJ whole genome shotgun (WGS) entry which is preliminary data.</text>
</comment>
<feature type="domain" description="N-acetyltransferase" evidence="1">
    <location>
        <begin position="16"/>
        <end position="181"/>
    </location>
</feature>
<reference evidence="2" key="1">
    <citation type="submission" date="2023-06" db="EMBL/GenBank/DDBJ databases">
        <title>MT1 and MT2 Draft Genomes of Novel Species.</title>
        <authorList>
            <person name="Venkateswaran K."/>
        </authorList>
    </citation>
    <scope>NUCLEOTIDE SEQUENCE</scope>
    <source>
        <strain evidence="2">IIF3SC-B10</strain>
    </source>
</reference>
<dbReference type="GO" id="GO:0016740">
    <property type="term" value="F:transferase activity"/>
    <property type="evidence" value="ECO:0007669"/>
    <property type="project" value="UniProtKB-KW"/>
</dbReference>
<dbReference type="EMBL" id="JAROCG010000002">
    <property type="protein sequence ID" value="MDN4612351.1"/>
    <property type="molecule type" value="Genomic_DNA"/>
</dbReference>
<dbReference type="InterPro" id="IPR016181">
    <property type="entry name" value="Acyl_CoA_acyltransferase"/>
</dbReference>
<dbReference type="Proteomes" id="UP001174209">
    <property type="component" value="Unassembled WGS sequence"/>
</dbReference>